<evidence type="ECO:0000259" key="1">
    <source>
        <dbReference type="Pfam" id="PF03713"/>
    </source>
</evidence>
<evidence type="ECO:0000313" key="3">
    <source>
        <dbReference type="Proteomes" id="UP000268727"/>
    </source>
</evidence>
<dbReference type="PANTHER" id="PTHR36933:SF1">
    <property type="entry name" value="SLL0788 PROTEIN"/>
    <property type="match status" value="1"/>
</dbReference>
<proteinExistence type="predicted"/>
<dbReference type="InterPro" id="IPR012347">
    <property type="entry name" value="Ferritin-like"/>
</dbReference>
<reference evidence="2 3" key="1">
    <citation type="submission" date="2018-11" db="EMBL/GenBank/DDBJ databases">
        <title>Sequencing the genomes of 1000 actinobacteria strains.</title>
        <authorList>
            <person name="Klenk H.-P."/>
        </authorList>
    </citation>
    <scope>NUCLEOTIDE SEQUENCE [LARGE SCALE GENOMIC DNA]</scope>
    <source>
        <strain evidence="2 3">DSM 44231</strain>
    </source>
</reference>
<feature type="domain" description="DUF305" evidence="1">
    <location>
        <begin position="38"/>
        <end position="200"/>
    </location>
</feature>
<dbReference type="InterPro" id="IPR005183">
    <property type="entry name" value="DUF305_CopM-like"/>
</dbReference>
<dbReference type="AlphaFoldDB" id="A0A3N1HD43"/>
<dbReference type="Gene3D" id="1.20.1260.10">
    <property type="match status" value="1"/>
</dbReference>
<dbReference type="Pfam" id="PF03713">
    <property type="entry name" value="DUF305"/>
    <property type="match status" value="1"/>
</dbReference>
<dbReference type="EMBL" id="RJKM01000001">
    <property type="protein sequence ID" value="ROP40434.1"/>
    <property type="molecule type" value="Genomic_DNA"/>
</dbReference>
<sequence>MVVSVAVVATLLLGAAVGLLIKLPGSDSAATPAADSVDVGFSQDMAMHHLQAVQMANIARDRTADGNIRSFAFDVSSTQLEQVGRMKGWLMLWGQPEQPLQGRHMAWMTADGEHGHSATATTSAGSPMPGMATSEELAELRSLSGVEFDVYFLQLMLRHHRGGTSMVRYAVDHAGEHAVRTLAESMLKSQASESEYMERLIAERGAQPLAK</sequence>
<dbReference type="Proteomes" id="UP000268727">
    <property type="component" value="Unassembled WGS sequence"/>
</dbReference>
<comment type="caution">
    <text evidence="2">The sequence shown here is derived from an EMBL/GenBank/DDBJ whole genome shotgun (WGS) entry which is preliminary data.</text>
</comment>
<gene>
    <name evidence="2" type="ORF">EDD40_5846</name>
</gene>
<accession>A0A3N1HD43</accession>
<protein>
    <submittedName>
        <fullName evidence="2">Uncharacterized protein (DUF305 family)</fullName>
    </submittedName>
</protein>
<dbReference type="PANTHER" id="PTHR36933">
    <property type="entry name" value="SLL0788 PROTEIN"/>
    <property type="match status" value="1"/>
</dbReference>
<evidence type="ECO:0000313" key="2">
    <source>
        <dbReference type="EMBL" id="ROP40434.1"/>
    </source>
</evidence>
<organism evidence="2 3">
    <name type="scientific">Saccharothrix texasensis</name>
    <dbReference type="NCBI Taxonomy" id="103734"/>
    <lineage>
        <taxon>Bacteria</taxon>
        <taxon>Bacillati</taxon>
        <taxon>Actinomycetota</taxon>
        <taxon>Actinomycetes</taxon>
        <taxon>Pseudonocardiales</taxon>
        <taxon>Pseudonocardiaceae</taxon>
        <taxon>Saccharothrix</taxon>
    </lineage>
</organism>
<name>A0A3N1HD43_9PSEU</name>
<keyword evidence="3" id="KW-1185">Reference proteome</keyword>